<dbReference type="Pfam" id="PF03417">
    <property type="entry name" value="AAT"/>
    <property type="match status" value="1"/>
</dbReference>
<comment type="caution">
    <text evidence="2">The sequence shown here is derived from an EMBL/GenBank/DDBJ whole genome shotgun (WGS) entry which is preliminary data.</text>
</comment>
<reference evidence="2 3" key="1">
    <citation type="submission" date="2014-07" db="EMBL/GenBank/DDBJ databases">
        <title>Draft genome of Clostridium celerecrescens 152B isolated from sediments associated with methane hydrate from Krishna Godavari basin.</title>
        <authorList>
            <person name="Honkalas V.S."/>
            <person name="Dabir A.P."/>
            <person name="Arora P."/>
            <person name="Dhakephalkar P.K."/>
        </authorList>
    </citation>
    <scope>NUCLEOTIDE SEQUENCE [LARGE SCALE GENOMIC DNA]</scope>
    <source>
        <strain evidence="2 3">152B</strain>
    </source>
</reference>
<dbReference type="EMBL" id="JPME01000044">
    <property type="protein sequence ID" value="KEZ86514.1"/>
    <property type="molecule type" value="Genomic_DNA"/>
</dbReference>
<dbReference type="STRING" id="29354.IO98_22945"/>
<organism evidence="2 3">
    <name type="scientific">Lacrimispora celerecrescens</name>
    <dbReference type="NCBI Taxonomy" id="29354"/>
    <lineage>
        <taxon>Bacteria</taxon>
        <taxon>Bacillati</taxon>
        <taxon>Bacillota</taxon>
        <taxon>Clostridia</taxon>
        <taxon>Lachnospirales</taxon>
        <taxon>Lachnospiraceae</taxon>
        <taxon>Lacrimispora</taxon>
    </lineage>
</organism>
<dbReference type="Proteomes" id="UP000028525">
    <property type="component" value="Unassembled WGS sequence"/>
</dbReference>
<dbReference type="GO" id="GO:0016787">
    <property type="term" value="F:hydrolase activity"/>
    <property type="evidence" value="ECO:0007669"/>
    <property type="project" value="UniProtKB-KW"/>
</dbReference>
<name>A0A084JC30_9FIRM</name>
<dbReference type="InterPro" id="IPR029055">
    <property type="entry name" value="Ntn_hydrolases_N"/>
</dbReference>
<evidence type="ECO:0000259" key="1">
    <source>
        <dbReference type="Pfam" id="PF03417"/>
    </source>
</evidence>
<proteinExistence type="predicted"/>
<dbReference type="InterPro" id="IPR047794">
    <property type="entry name" value="C45_proenzyme-like"/>
</dbReference>
<dbReference type="AlphaFoldDB" id="A0A084JC30"/>
<dbReference type="NCBIfam" id="NF040521">
    <property type="entry name" value="C45_proenzyme"/>
    <property type="match status" value="1"/>
</dbReference>
<keyword evidence="2" id="KW-0378">Hydrolase</keyword>
<dbReference type="SUPFAM" id="SSF56235">
    <property type="entry name" value="N-terminal nucleophile aminohydrolases (Ntn hydrolases)"/>
    <property type="match status" value="1"/>
</dbReference>
<dbReference type="InterPro" id="IPR005079">
    <property type="entry name" value="Peptidase_C45_hydrolase"/>
</dbReference>
<feature type="domain" description="Peptidase C45 hydrolase" evidence="1">
    <location>
        <begin position="104"/>
        <end position="334"/>
    </location>
</feature>
<dbReference type="OrthoDB" id="8617387at2"/>
<dbReference type="Gene3D" id="3.60.60.10">
    <property type="entry name" value="Penicillin V Acylase, Chain A"/>
    <property type="match status" value="1"/>
</dbReference>
<keyword evidence="3" id="KW-1185">Reference proteome</keyword>
<dbReference type="RefSeq" id="WP_038284885.1">
    <property type="nucleotide sequence ID" value="NZ_JPME01000044.1"/>
</dbReference>
<protein>
    <submittedName>
        <fullName evidence="2">Choloylglycine hydrolase</fullName>
    </submittedName>
</protein>
<gene>
    <name evidence="2" type="ORF">IO98_22945</name>
</gene>
<dbReference type="PANTHER" id="PTHR34180">
    <property type="entry name" value="PEPTIDASE C45"/>
    <property type="match status" value="1"/>
</dbReference>
<evidence type="ECO:0000313" key="3">
    <source>
        <dbReference type="Proteomes" id="UP000028525"/>
    </source>
</evidence>
<evidence type="ECO:0000313" key="2">
    <source>
        <dbReference type="EMBL" id="KEZ86514.1"/>
    </source>
</evidence>
<accession>A0A084JC30</accession>
<sequence length="372" mass="41708">MLKLQTYTAELAGTSYEIGYQFGKMTAAIPQLQATHTAEIEGFGLKQVEEAAKLFDRWCPGLTEELCGFADALKVKPEQVFFYGMTYLLPRCSHIALLPSRTADRKPLLARNYEFSHEAEDFCLIKTSVTGKYSHMGTSVLHFGRDDGFNEHGLAVTMSSCGFPVGALPYMRSPKLKGLQFWAVTRALLENCKDVTESLKYLEGMPIAYNLNMILLDKAGNAALVETLDGRTAVKQIGPDSKEQELYATNHALFPDLQSMEPKVMAHSARRFEYIKKQIANQNEVTQVQLKEMLLAKYPDGLCCHYFEEYFGTTKSMVISPSDGIIDLCWGGRSENGWHTYDITQPLEDGMQTVEINLEKAAPGTYDWQPLT</sequence>
<dbReference type="InterPro" id="IPR047801">
    <property type="entry name" value="Peptidase_C45"/>
</dbReference>
<dbReference type="PANTHER" id="PTHR34180:SF1">
    <property type="entry name" value="BETA-ALANYL-DOPAMINE_CARCININE HYDROLASE"/>
    <property type="match status" value="1"/>
</dbReference>